<feature type="transmembrane region" description="Helical" evidence="10">
    <location>
        <begin position="35"/>
        <end position="52"/>
    </location>
</feature>
<evidence type="ECO:0000256" key="8">
    <source>
        <dbReference type="ARBA" id="ARBA00022989"/>
    </source>
</evidence>
<proteinExistence type="inferred from homology"/>
<evidence type="ECO:0000313" key="11">
    <source>
        <dbReference type="EMBL" id="MEQ2202719.1"/>
    </source>
</evidence>
<dbReference type="Proteomes" id="UP001434883">
    <property type="component" value="Unassembled WGS sequence"/>
</dbReference>
<dbReference type="Gene3D" id="1.20.140.150">
    <property type="match status" value="1"/>
</dbReference>
<reference evidence="11 12" key="1">
    <citation type="submission" date="2021-06" db="EMBL/GenBank/DDBJ databases">
        <authorList>
            <person name="Palmer J.M."/>
        </authorList>
    </citation>
    <scope>NUCLEOTIDE SEQUENCE [LARGE SCALE GENOMIC DNA]</scope>
    <source>
        <strain evidence="11 12">XC_2019</strain>
        <tissue evidence="11">Muscle</tissue>
    </source>
</reference>
<feature type="transmembrane region" description="Helical" evidence="10">
    <location>
        <begin position="152"/>
        <end position="173"/>
    </location>
</feature>
<feature type="transmembrane region" description="Helical" evidence="10">
    <location>
        <begin position="64"/>
        <end position="82"/>
    </location>
</feature>
<evidence type="ECO:0000256" key="5">
    <source>
        <dbReference type="ARBA" id="ARBA00022475"/>
    </source>
</evidence>
<protein>
    <recommendedName>
        <fullName evidence="13">Claudin-34</fullName>
    </recommendedName>
</protein>
<keyword evidence="12" id="KW-1185">Reference proteome</keyword>
<dbReference type="PANTHER" id="PTHR12002">
    <property type="entry name" value="CLAUDIN"/>
    <property type="match status" value="1"/>
</dbReference>
<evidence type="ECO:0000256" key="7">
    <source>
        <dbReference type="ARBA" id="ARBA00022949"/>
    </source>
</evidence>
<comment type="caution">
    <text evidence="11">The sequence shown here is derived from an EMBL/GenBank/DDBJ whole genome shotgun (WGS) entry which is preliminary data.</text>
</comment>
<dbReference type="PRINTS" id="PR01077">
    <property type="entry name" value="CLAUDIN"/>
</dbReference>
<keyword evidence="5" id="KW-1003">Cell membrane</keyword>
<evidence type="ECO:0008006" key="13">
    <source>
        <dbReference type="Google" id="ProtNLM"/>
    </source>
</evidence>
<keyword evidence="4" id="KW-0796">Tight junction</keyword>
<organism evidence="11 12">
    <name type="scientific">Xenoophorus captivus</name>
    <dbReference type="NCBI Taxonomy" id="1517983"/>
    <lineage>
        <taxon>Eukaryota</taxon>
        <taxon>Metazoa</taxon>
        <taxon>Chordata</taxon>
        <taxon>Craniata</taxon>
        <taxon>Vertebrata</taxon>
        <taxon>Euteleostomi</taxon>
        <taxon>Actinopterygii</taxon>
        <taxon>Neopterygii</taxon>
        <taxon>Teleostei</taxon>
        <taxon>Neoteleostei</taxon>
        <taxon>Acanthomorphata</taxon>
        <taxon>Ovalentaria</taxon>
        <taxon>Atherinomorphae</taxon>
        <taxon>Cyprinodontiformes</taxon>
        <taxon>Goodeidae</taxon>
        <taxon>Xenoophorus</taxon>
    </lineage>
</organism>
<feature type="transmembrane region" description="Helical" evidence="10">
    <location>
        <begin position="116"/>
        <end position="140"/>
    </location>
</feature>
<keyword evidence="9 10" id="KW-0472">Membrane</keyword>
<accession>A0ABV0R3M7</accession>
<dbReference type="Pfam" id="PF13903">
    <property type="entry name" value="Claudin_2"/>
    <property type="match status" value="1"/>
</dbReference>
<comment type="subcellular location">
    <subcellularLocation>
        <location evidence="1">Cell junction</location>
        <location evidence="1">Tight junction</location>
    </subcellularLocation>
    <subcellularLocation>
        <location evidence="2">Cell membrane</location>
        <topology evidence="2">Multi-pass membrane protein</topology>
    </subcellularLocation>
</comment>
<gene>
    <name evidence="11" type="ORF">XENOCAPTIV_013468</name>
</gene>
<keyword evidence="6 10" id="KW-0812">Transmembrane</keyword>
<dbReference type="InterPro" id="IPR006187">
    <property type="entry name" value="Claudin"/>
</dbReference>
<keyword evidence="8 10" id="KW-1133">Transmembrane helix</keyword>
<evidence type="ECO:0000256" key="9">
    <source>
        <dbReference type="ARBA" id="ARBA00023136"/>
    </source>
</evidence>
<evidence type="ECO:0000256" key="4">
    <source>
        <dbReference type="ARBA" id="ARBA00022427"/>
    </source>
</evidence>
<feature type="transmembrane region" description="Helical" evidence="10">
    <location>
        <begin position="201"/>
        <end position="225"/>
    </location>
</feature>
<evidence type="ECO:0000256" key="1">
    <source>
        <dbReference type="ARBA" id="ARBA00004435"/>
    </source>
</evidence>
<keyword evidence="7" id="KW-0965">Cell junction</keyword>
<evidence type="ECO:0000313" key="12">
    <source>
        <dbReference type="Proteomes" id="UP001434883"/>
    </source>
</evidence>
<sequence length="273" mass="30349">MCGSIQHVLEACLNYRIVQHQQPPGAGMIYVAHTAHWQFLGLLSGFLAWLLIMTTTGINEWRLWYVDDVSIITSGIAWVGIWRACFYSHVLPETENCQSVNISDSFIPTEIQMAQVLMMLAVIFGLLGNITAALAMRMAYFSVEDRRYMRMSFVLAGALCLVTAVFSLVPLLWNMASVLNNSTIDFPPEFNLPVAPVRQSVGAAIIMGILASTLMLVSGAIFLCYRYSMQSLEQTTDPLNGTWTVTTLPKKSELRNGDSYGMDNLGFHSEEIS</sequence>
<evidence type="ECO:0000256" key="10">
    <source>
        <dbReference type="SAM" id="Phobius"/>
    </source>
</evidence>
<evidence type="ECO:0000256" key="6">
    <source>
        <dbReference type="ARBA" id="ARBA00022692"/>
    </source>
</evidence>
<dbReference type="EMBL" id="JAHRIN010033889">
    <property type="protein sequence ID" value="MEQ2202719.1"/>
    <property type="molecule type" value="Genomic_DNA"/>
</dbReference>
<dbReference type="InterPro" id="IPR004031">
    <property type="entry name" value="PMP22/EMP/MP20/Claudin"/>
</dbReference>
<comment type="similarity">
    <text evidence="3">Belongs to the claudin family.</text>
</comment>
<name>A0ABV0R3M7_9TELE</name>
<evidence type="ECO:0000256" key="3">
    <source>
        <dbReference type="ARBA" id="ARBA00008295"/>
    </source>
</evidence>
<evidence type="ECO:0000256" key="2">
    <source>
        <dbReference type="ARBA" id="ARBA00004651"/>
    </source>
</evidence>